<evidence type="ECO:0000259" key="1">
    <source>
        <dbReference type="Pfam" id="PF00483"/>
    </source>
</evidence>
<gene>
    <name evidence="3" type="ORF">E6C55_24105</name>
</gene>
<dbReference type="SUPFAM" id="SSF53448">
    <property type="entry name" value="Nucleotide-diphospho-sugar transferases"/>
    <property type="match status" value="1"/>
</dbReference>
<reference evidence="3 4" key="1">
    <citation type="submission" date="2019-04" db="EMBL/GenBank/DDBJ databases">
        <title>Cohnella sp. nov. isolated from preserved vegetables.</title>
        <authorList>
            <person name="Lin S.-Y."/>
            <person name="Hung M.-H."/>
            <person name="Young C.-C."/>
        </authorList>
    </citation>
    <scope>NUCLEOTIDE SEQUENCE [LARGE SCALE GENOMIC DNA]</scope>
    <source>
        <strain evidence="3 4">CC-MHH1044</strain>
    </source>
</reference>
<accession>A0A4V3WE35</accession>
<dbReference type="Pfam" id="PF01050">
    <property type="entry name" value="MannoseP_isomer"/>
    <property type="match status" value="1"/>
</dbReference>
<keyword evidence="4" id="KW-1185">Reference proteome</keyword>
<dbReference type="RefSeq" id="WP_136372387.1">
    <property type="nucleotide sequence ID" value="NZ_SSOB01000038.1"/>
</dbReference>
<dbReference type="Gene3D" id="3.90.550.10">
    <property type="entry name" value="Spore Coat Polysaccharide Biosynthesis Protein SpsA, Chain A"/>
    <property type="match status" value="1"/>
</dbReference>
<dbReference type="InterPro" id="IPR014710">
    <property type="entry name" value="RmlC-like_jellyroll"/>
</dbReference>
<dbReference type="InterPro" id="IPR011051">
    <property type="entry name" value="RmlC_Cupin_sf"/>
</dbReference>
<dbReference type="PANTHER" id="PTHR46390:SF1">
    <property type="entry name" value="MANNOSE-1-PHOSPHATE GUANYLYLTRANSFERASE"/>
    <property type="match status" value="1"/>
</dbReference>
<dbReference type="Pfam" id="PF00483">
    <property type="entry name" value="NTP_transferase"/>
    <property type="match status" value="1"/>
</dbReference>
<dbReference type="InterPro" id="IPR029044">
    <property type="entry name" value="Nucleotide-diphossugar_trans"/>
</dbReference>
<dbReference type="GO" id="GO:0004475">
    <property type="term" value="F:mannose-1-phosphate guanylyltransferase (GTP) activity"/>
    <property type="evidence" value="ECO:0007669"/>
    <property type="project" value="TreeGrafter"/>
</dbReference>
<dbReference type="PANTHER" id="PTHR46390">
    <property type="entry name" value="MANNOSE-1-PHOSPHATE GUANYLYLTRANSFERASE"/>
    <property type="match status" value="1"/>
</dbReference>
<evidence type="ECO:0000313" key="4">
    <source>
        <dbReference type="Proteomes" id="UP000310636"/>
    </source>
</evidence>
<dbReference type="SUPFAM" id="SSF51182">
    <property type="entry name" value="RmlC-like cupins"/>
    <property type="match status" value="1"/>
</dbReference>
<dbReference type="InterPro" id="IPR001538">
    <property type="entry name" value="Man6P_isomerase-2_C"/>
</dbReference>
<feature type="domain" description="Nucleotidyl transferase" evidence="1">
    <location>
        <begin position="3"/>
        <end position="267"/>
    </location>
</feature>
<proteinExistence type="predicted"/>
<comment type="caution">
    <text evidence="3">The sequence shown here is derived from an EMBL/GenBank/DDBJ whole genome shotgun (WGS) entry which is preliminary data.</text>
</comment>
<dbReference type="Gene3D" id="2.60.120.10">
    <property type="entry name" value="Jelly Rolls"/>
    <property type="match status" value="1"/>
</dbReference>
<evidence type="ECO:0000259" key="2">
    <source>
        <dbReference type="Pfam" id="PF01050"/>
    </source>
</evidence>
<name>A0A4V3WE35_9BACL</name>
<dbReference type="InterPro" id="IPR051161">
    <property type="entry name" value="Mannose-6P_isomerase_type2"/>
</dbReference>
<evidence type="ECO:0000313" key="3">
    <source>
        <dbReference type="EMBL" id="THF74699.1"/>
    </source>
</evidence>
<dbReference type="OrthoDB" id="9806359at2"/>
<dbReference type="CDD" id="cd02213">
    <property type="entry name" value="cupin_PMI_typeII_C"/>
    <property type="match status" value="1"/>
</dbReference>
<sequence length="463" mass="52001">MRVVLLSGGSGKRLWPLSNDMRSKQFLPLLKDENDFPESMVQRVWRQLEEAGFTDDRYIATGKSQAESILNQLGMDVPIIIEPERRDTFPAIALAASYLYSVENAALDEVVAVMPVDPYVESSFFGHIGRLESLLRQSDAQLALMGVVPHEPSENFGYIVPDKERERDAGPFPVKAFKEKPRKEEAEALIEQGALWNCGVFAFRLGELINKLLELGMPIRYDELLGHYHRLPKISFDYEVVEKLERIVALPYSGQWKDLGTWESLTHEIDAAVSGRGYVSADSANSHLINELDIPVVVIGLPEVIVAASADGILVADKAKSARIKELSDQMINTPMYVERRWGSYRTIDFIRCEDGIDVMTKRVRIRQGKGLSYQFHRHRAEMWTVLSGVGEIVLGKEIRSVGAGEVVVVPAGVEHAIRALTDLELIEVQRGSVIAEDDIVRLSMSWNDIERMILRETGVAER</sequence>
<dbReference type="EMBL" id="SSOB01000038">
    <property type="protein sequence ID" value="THF74699.1"/>
    <property type="molecule type" value="Genomic_DNA"/>
</dbReference>
<dbReference type="GO" id="GO:0009298">
    <property type="term" value="P:GDP-mannose biosynthetic process"/>
    <property type="evidence" value="ECO:0007669"/>
    <property type="project" value="TreeGrafter"/>
</dbReference>
<organism evidence="3 4">
    <name type="scientific">Cohnella fermenti</name>
    <dbReference type="NCBI Taxonomy" id="2565925"/>
    <lineage>
        <taxon>Bacteria</taxon>
        <taxon>Bacillati</taxon>
        <taxon>Bacillota</taxon>
        <taxon>Bacilli</taxon>
        <taxon>Bacillales</taxon>
        <taxon>Paenibacillaceae</taxon>
        <taxon>Cohnella</taxon>
    </lineage>
</organism>
<dbReference type="InterPro" id="IPR005835">
    <property type="entry name" value="NTP_transferase_dom"/>
</dbReference>
<dbReference type="Proteomes" id="UP000310636">
    <property type="component" value="Unassembled WGS sequence"/>
</dbReference>
<protein>
    <submittedName>
        <fullName evidence="3">Cupin domain-containing protein</fullName>
    </submittedName>
</protein>
<dbReference type="GO" id="GO:0005976">
    <property type="term" value="P:polysaccharide metabolic process"/>
    <property type="evidence" value="ECO:0007669"/>
    <property type="project" value="InterPro"/>
</dbReference>
<feature type="domain" description="Mannose-6-phosphate isomerase type II C-terminal" evidence="2">
    <location>
        <begin position="335"/>
        <end position="443"/>
    </location>
</feature>
<dbReference type="AlphaFoldDB" id="A0A4V3WE35"/>